<evidence type="ECO:0000256" key="2">
    <source>
        <dbReference type="RuleBase" id="RU003749"/>
    </source>
</evidence>
<dbReference type="InterPro" id="IPR036513">
    <property type="entry name" value="STAS_dom_sf"/>
</dbReference>
<comment type="caution">
    <text evidence="4">The sequence shown here is derived from an EMBL/GenBank/DDBJ whole genome shotgun (WGS) entry which is preliminary data.</text>
</comment>
<comment type="similarity">
    <text evidence="1 2">Belongs to the anti-sigma-factor antagonist family.</text>
</comment>
<dbReference type="GO" id="GO:0043856">
    <property type="term" value="F:anti-sigma factor antagonist activity"/>
    <property type="evidence" value="ECO:0007669"/>
    <property type="project" value="InterPro"/>
</dbReference>
<dbReference type="AlphaFoldDB" id="A0A5D3F704"/>
<dbReference type="PANTHER" id="PTHR33495:SF2">
    <property type="entry name" value="ANTI-SIGMA FACTOR ANTAGONIST TM_1081-RELATED"/>
    <property type="match status" value="1"/>
</dbReference>
<dbReference type="CDD" id="cd07043">
    <property type="entry name" value="STAS_anti-anti-sigma_factors"/>
    <property type="match status" value="1"/>
</dbReference>
<evidence type="ECO:0000313" key="4">
    <source>
        <dbReference type="EMBL" id="TYK43849.1"/>
    </source>
</evidence>
<dbReference type="SUPFAM" id="SSF52091">
    <property type="entry name" value="SpoIIaa-like"/>
    <property type="match status" value="1"/>
</dbReference>
<evidence type="ECO:0000256" key="1">
    <source>
        <dbReference type="ARBA" id="ARBA00009013"/>
    </source>
</evidence>
<protein>
    <recommendedName>
        <fullName evidence="2">Anti-sigma factor antagonist</fullName>
    </recommendedName>
</protein>
<keyword evidence="5" id="KW-1185">Reference proteome</keyword>
<evidence type="ECO:0000313" key="5">
    <source>
        <dbReference type="Proteomes" id="UP000323505"/>
    </source>
</evidence>
<organism evidence="4 5">
    <name type="scientific">Actinomadura decatromicini</name>
    <dbReference type="NCBI Taxonomy" id="2604572"/>
    <lineage>
        <taxon>Bacteria</taxon>
        <taxon>Bacillati</taxon>
        <taxon>Actinomycetota</taxon>
        <taxon>Actinomycetes</taxon>
        <taxon>Streptosporangiales</taxon>
        <taxon>Thermomonosporaceae</taxon>
        <taxon>Actinomadura</taxon>
    </lineage>
</organism>
<accession>A0A5D3F704</accession>
<dbReference type="NCBIfam" id="TIGR00377">
    <property type="entry name" value="ant_ant_sig"/>
    <property type="match status" value="1"/>
</dbReference>
<gene>
    <name evidence="4" type="ORF">FXF68_37615</name>
</gene>
<feature type="domain" description="STAS" evidence="3">
    <location>
        <begin position="33"/>
        <end position="144"/>
    </location>
</feature>
<dbReference type="Gene3D" id="3.30.750.24">
    <property type="entry name" value="STAS domain"/>
    <property type="match status" value="1"/>
</dbReference>
<name>A0A5D3F704_9ACTN</name>
<sequence length="144" mass="15842">MGLARDLDRWSGGCRAMVAAPRKANVSVKKQEASVSLKEQDDWPVIVVHGEMDLHSAPLLDDGVARVLPLRTPPRIAIDLSGLTFCDSSCINALLRAWKRITALGGRLVFLRPSPRVSNLLNMTGLDQRFEILEALPRDLAMSN</sequence>
<reference evidence="4 5" key="1">
    <citation type="submission" date="2019-08" db="EMBL/GenBank/DDBJ databases">
        <title>Actinomadura sp. nov. CYP1-5 isolated from mountain soil.</title>
        <authorList>
            <person name="Songsumanus A."/>
            <person name="Kuncharoen N."/>
            <person name="Kudo T."/>
            <person name="Yuki M."/>
            <person name="Igarashi Y."/>
            <person name="Tanasupawat S."/>
        </authorList>
    </citation>
    <scope>NUCLEOTIDE SEQUENCE [LARGE SCALE GENOMIC DNA]</scope>
    <source>
        <strain evidence="4 5">CYP1-5</strain>
    </source>
</reference>
<evidence type="ECO:0000259" key="3">
    <source>
        <dbReference type="PROSITE" id="PS50801"/>
    </source>
</evidence>
<dbReference type="Proteomes" id="UP000323505">
    <property type="component" value="Unassembled WGS sequence"/>
</dbReference>
<dbReference type="PROSITE" id="PS50801">
    <property type="entry name" value="STAS"/>
    <property type="match status" value="1"/>
</dbReference>
<dbReference type="Pfam" id="PF13466">
    <property type="entry name" value="STAS_2"/>
    <property type="match status" value="1"/>
</dbReference>
<dbReference type="InterPro" id="IPR003658">
    <property type="entry name" value="Anti-sigma_ant"/>
</dbReference>
<dbReference type="PANTHER" id="PTHR33495">
    <property type="entry name" value="ANTI-SIGMA FACTOR ANTAGONIST TM_1081-RELATED-RELATED"/>
    <property type="match status" value="1"/>
</dbReference>
<dbReference type="InterPro" id="IPR058548">
    <property type="entry name" value="MlaB-like_STAS"/>
</dbReference>
<dbReference type="InterPro" id="IPR002645">
    <property type="entry name" value="STAS_dom"/>
</dbReference>
<proteinExistence type="inferred from homology"/>
<dbReference type="EMBL" id="VSRQ01000010">
    <property type="protein sequence ID" value="TYK43849.1"/>
    <property type="molecule type" value="Genomic_DNA"/>
</dbReference>